<reference evidence="3" key="1">
    <citation type="submission" date="2022-11" db="UniProtKB">
        <authorList>
            <consortium name="WormBaseParasite"/>
        </authorList>
    </citation>
    <scope>IDENTIFICATION</scope>
</reference>
<keyword evidence="1" id="KW-0812">Transmembrane</keyword>
<keyword evidence="2" id="KW-1185">Reference proteome</keyword>
<dbReference type="Proteomes" id="UP000887569">
    <property type="component" value="Unplaced"/>
</dbReference>
<sequence length="275" mass="31294">MNSDSYEYINAQQLTDSGGYAHISSTSNNTVVAAHKPGNGLIDFLMRTSHRLLSMKSNISQGALTSNDLSTGVLIYKNTSQQLNRFKRGCREHAVNIGRDDPLAIFINSRSLQQVKSLLNVIRMSRDEDLPLTGVKLALYDHDIQVNLDQLARLMNDDLQRWAFGLINDEELDDAYFGNSPHHEPSLHFCDKIRTYRLVISIVLFVICFLVILATSAFIYRCANMRATKLEMERNIVPLDQLTCQENISTICFTYTDITFITVQRGHALRYFTYV</sequence>
<protein>
    <submittedName>
        <fullName evidence="3">Uncharacterized protein</fullName>
    </submittedName>
</protein>
<evidence type="ECO:0000313" key="2">
    <source>
        <dbReference type="Proteomes" id="UP000887569"/>
    </source>
</evidence>
<feature type="transmembrane region" description="Helical" evidence="1">
    <location>
        <begin position="198"/>
        <end position="220"/>
    </location>
</feature>
<organism evidence="2 3">
    <name type="scientific">Parascaris univalens</name>
    <name type="common">Nematode worm</name>
    <dbReference type="NCBI Taxonomy" id="6257"/>
    <lineage>
        <taxon>Eukaryota</taxon>
        <taxon>Metazoa</taxon>
        <taxon>Ecdysozoa</taxon>
        <taxon>Nematoda</taxon>
        <taxon>Chromadorea</taxon>
        <taxon>Rhabditida</taxon>
        <taxon>Spirurina</taxon>
        <taxon>Ascaridomorpha</taxon>
        <taxon>Ascaridoidea</taxon>
        <taxon>Ascarididae</taxon>
        <taxon>Parascaris</taxon>
    </lineage>
</organism>
<dbReference type="AlphaFoldDB" id="A0A915BV40"/>
<evidence type="ECO:0000256" key="1">
    <source>
        <dbReference type="SAM" id="Phobius"/>
    </source>
</evidence>
<keyword evidence="1" id="KW-1133">Transmembrane helix</keyword>
<name>A0A915BV40_PARUN</name>
<dbReference type="WBParaSite" id="PgR060_g052_t04">
    <property type="protein sequence ID" value="PgR060_g052_t04"/>
    <property type="gene ID" value="PgR060_g052"/>
</dbReference>
<proteinExistence type="predicted"/>
<keyword evidence="1" id="KW-0472">Membrane</keyword>
<accession>A0A915BV40</accession>
<evidence type="ECO:0000313" key="3">
    <source>
        <dbReference type="WBParaSite" id="PgR060_g052_t04"/>
    </source>
</evidence>